<evidence type="ECO:0000313" key="1">
    <source>
        <dbReference type="EMBL" id="MFD2674857.1"/>
    </source>
</evidence>
<dbReference type="RefSeq" id="WP_066056259.1">
    <property type="nucleotide sequence ID" value="NZ_JBHUNF010000003.1"/>
</dbReference>
<organism evidence="1 2">
    <name type="scientific">Gulosibacter bifidus</name>
    <dbReference type="NCBI Taxonomy" id="272239"/>
    <lineage>
        <taxon>Bacteria</taxon>
        <taxon>Bacillati</taxon>
        <taxon>Actinomycetota</taxon>
        <taxon>Actinomycetes</taxon>
        <taxon>Micrococcales</taxon>
        <taxon>Microbacteriaceae</taxon>
        <taxon>Gulosibacter</taxon>
    </lineage>
</organism>
<evidence type="ECO:0008006" key="3">
    <source>
        <dbReference type="Google" id="ProtNLM"/>
    </source>
</evidence>
<name>A0ABW5RIT3_9MICO</name>
<evidence type="ECO:0000313" key="2">
    <source>
        <dbReference type="Proteomes" id="UP001597453"/>
    </source>
</evidence>
<dbReference type="Proteomes" id="UP001597453">
    <property type="component" value="Unassembled WGS sequence"/>
</dbReference>
<dbReference type="EMBL" id="JBHUNF010000003">
    <property type="protein sequence ID" value="MFD2674857.1"/>
    <property type="molecule type" value="Genomic_DNA"/>
</dbReference>
<sequence length="108" mass="11274">MNLDVISDDFSHLSRDLDDAASEAATATLRQIASAVSDAMPGASSGSTMSEAAGHFDDNLQLFAEALTSDSEAAANANRDFIATDQHSEAAFQPAVFDGVANSMQYGR</sequence>
<proteinExistence type="predicted"/>
<gene>
    <name evidence="1" type="ORF">ACFSUQ_06035</name>
</gene>
<reference evidence="2" key="1">
    <citation type="journal article" date="2019" name="Int. J. Syst. Evol. Microbiol.">
        <title>The Global Catalogue of Microorganisms (GCM) 10K type strain sequencing project: providing services to taxonomists for standard genome sequencing and annotation.</title>
        <authorList>
            <consortium name="The Broad Institute Genomics Platform"/>
            <consortium name="The Broad Institute Genome Sequencing Center for Infectious Disease"/>
            <person name="Wu L."/>
            <person name="Ma J."/>
        </authorList>
    </citation>
    <scope>NUCLEOTIDE SEQUENCE [LARGE SCALE GENOMIC DNA]</scope>
    <source>
        <strain evidence="2">TISTR 1511</strain>
    </source>
</reference>
<accession>A0ABW5RIT3</accession>
<protein>
    <recommendedName>
        <fullName evidence="3">PE domain-containing protein</fullName>
    </recommendedName>
</protein>
<keyword evidence="2" id="KW-1185">Reference proteome</keyword>
<comment type="caution">
    <text evidence="1">The sequence shown here is derived from an EMBL/GenBank/DDBJ whole genome shotgun (WGS) entry which is preliminary data.</text>
</comment>